<dbReference type="InterPro" id="IPR014836">
    <property type="entry name" value="Integrin_bsu_cyt_dom"/>
</dbReference>
<feature type="non-terminal residue" evidence="5">
    <location>
        <position position="53"/>
    </location>
</feature>
<keyword evidence="3" id="KW-0472">Membrane</keyword>
<accession>A0ABD0Q5H6</accession>
<evidence type="ECO:0000259" key="4">
    <source>
        <dbReference type="Pfam" id="PF08725"/>
    </source>
</evidence>
<gene>
    <name evidence="5" type="ORF">M9458_023890</name>
</gene>
<dbReference type="EMBL" id="JAMKFB020000011">
    <property type="protein sequence ID" value="KAL0181484.1"/>
    <property type="molecule type" value="Genomic_DNA"/>
</dbReference>
<name>A0ABD0Q5H6_CIRMR</name>
<evidence type="ECO:0000256" key="3">
    <source>
        <dbReference type="SAM" id="Phobius"/>
    </source>
</evidence>
<organism evidence="5 6">
    <name type="scientific">Cirrhinus mrigala</name>
    <name type="common">Mrigala</name>
    <dbReference type="NCBI Taxonomy" id="683832"/>
    <lineage>
        <taxon>Eukaryota</taxon>
        <taxon>Metazoa</taxon>
        <taxon>Chordata</taxon>
        <taxon>Craniata</taxon>
        <taxon>Vertebrata</taxon>
        <taxon>Euteleostomi</taxon>
        <taxon>Actinopterygii</taxon>
        <taxon>Neopterygii</taxon>
        <taxon>Teleostei</taxon>
        <taxon>Ostariophysi</taxon>
        <taxon>Cypriniformes</taxon>
        <taxon>Cyprinidae</taxon>
        <taxon>Labeoninae</taxon>
        <taxon>Labeonini</taxon>
        <taxon>Cirrhinus</taxon>
    </lineage>
</organism>
<keyword evidence="1" id="KW-1015">Disulfide bond</keyword>
<dbReference type="PRINTS" id="PR01186">
    <property type="entry name" value="INTEGRINB"/>
</dbReference>
<feature type="domain" description="Integrin beta subunit cytoplasmic" evidence="4">
    <location>
        <begin position="30"/>
        <end position="53"/>
    </location>
</feature>
<keyword evidence="3" id="KW-1133">Transmembrane helix</keyword>
<feature type="transmembrane region" description="Helical" evidence="3">
    <location>
        <begin position="6"/>
        <end position="29"/>
    </location>
</feature>
<sequence length="53" mass="5874">CPEPPNAPLIALGVCMSVLIIGITLLVIWKFLVSVHDRKEVAKFEAEKAKAKW</sequence>
<feature type="non-terminal residue" evidence="5">
    <location>
        <position position="1"/>
    </location>
</feature>
<evidence type="ECO:0000256" key="2">
    <source>
        <dbReference type="ARBA" id="ARBA00023180"/>
    </source>
</evidence>
<dbReference type="InterPro" id="IPR015812">
    <property type="entry name" value="Integrin_bsu"/>
</dbReference>
<protein>
    <recommendedName>
        <fullName evidence="4">Integrin beta subunit cytoplasmic domain-containing protein</fullName>
    </recommendedName>
</protein>
<dbReference type="AlphaFoldDB" id="A0ABD0Q5H6"/>
<dbReference type="Pfam" id="PF08725">
    <property type="entry name" value="Integrin_b_cyt"/>
    <property type="match status" value="1"/>
</dbReference>
<dbReference type="Proteomes" id="UP001529510">
    <property type="component" value="Unassembled WGS sequence"/>
</dbReference>
<keyword evidence="6" id="KW-1185">Reference proteome</keyword>
<proteinExistence type="predicted"/>
<dbReference type="Gene3D" id="1.20.5.100">
    <property type="entry name" value="Cytochrome c1, transmembrane anchor, C-terminal"/>
    <property type="match status" value="1"/>
</dbReference>
<keyword evidence="2" id="KW-0325">Glycoprotein</keyword>
<keyword evidence="3" id="KW-0812">Transmembrane</keyword>
<comment type="caution">
    <text evidence="5">The sequence shown here is derived from an EMBL/GenBank/DDBJ whole genome shotgun (WGS) entry which is preliminary data.</text>
</comment>
<evidence type="ECO:0000313" key="5">
    <source>
        <dbReference type="EMBL" id="KAL0181484.1"/>
    </source>
</evidence>
<evidence type="ECO:0000313" key="6">
    <source>
        <dbReference type="Proteomes" id="UP001529510"/>
    </source>
</evidence>
<reference evidence="5 6" key="1">
    <citation type="submission" date="2024-05" db="EMBL/GenBank/DDBJ databases">
        <title>Genome sequencing and assembly of Indian major carp, Cirrhinus mrigala (Hamilton, 1822).</title>
        <authorList>
            <person name="Mohindra V."/>
            <person name="Chowdhury L.M."/>
            <person name="Lal K."/>
            <person name="Jena J.K."/>
        </authorList>
    </citation>
    <scope>NUCLEOTIDE SEQUENCE [LARGE SCALE GENOMIC DNA]</scope>
    <source>
        <strain evidence="5">CM1030</strain>
        <tissue evidence="5">Blood</tissue>
    </source>
</reference>
<evidence type="ECO:0000256" key="1">
    <source>
        <dbReference type="ARBA" id="ARBA00023157"/>
    </source>
</evidence>